<organism evidence="1 2">
    <name type="scientific">Trichinella pseudospiralis</name>
    <name type="common">Parasitic roundworm</name>
    <dbReference type="NCBI Taxonomy" id="6337"/>
    <lineage>
        <taxon>Eukaryota</taxon>
        <taxon>Metazoa</taxon>
        <taxon>Ecdysozoa</taxon>
        <taxon>Nematoda</taxon>
        <taxon>Enoplea</taxon>
        <taxon>Dorylaimia</taxon>
        <taxon>Trichinellida</taxon>
        <taxon>Trichinellidae</taxon>
        <taxon>Trichinella</taxon>
    </lineage>
</organism>
<dbReference type="Proteomes" id="UP000054995">
    <property type="component" value="Unassembled WGS sequence"/>
</dbReference>
<comment type="caution">
    <text evidence="1">The sequence shown here is derived from an EMBL/GenBank/DDBJ whole genome shotgun (WGS) entry which is preliminary data.</text>
</comment>
<proteinExistence type="predicted"/>
<keyword evidence="2" id="KW-1185">Reference proteome</keyword>
<evidence type="ECO:0000313" key="2">
    <source>
        <dbReference type="Proteomes" id="UP000054995"/>
    </source>
</evidence>
<reference evidence="1 2" key="1">
    <citation type="submission" date="2015-01" db="EMBL/GenBank/DDBJ databases">
        <title>Evolution of Trichinella species and genotypes.</title>
        <authorList>
            <person name="Korhonen P.K."/>
            <person name="Edoardo P."/>
            <person name="Giuseppe L.R."/>
            <person name="Gasser R.B."/>
        </authorList>
    </citation>
    <scope>NUCLEOTIDE SEQUENCE [LARGE SCALE GENOMIC DNA]</scope>
    <source>
        <strain evidence="1">ISS470</strain>
    </source>
</reference>
<dbReference type="EMBL" id="JYDT01000169">
    <property type="protein sequence ID" value="KRY82557.1"/>
    <property type="molecule type" value="Genomic_DNA"/>
</dbReference>
<sequence length="86" mass="9450">MGYGIFFFIDYDWEIIVIQTHRFYAQSLWSSQSRRLVVVLLISIKGLCPCVDRVTLCAHVLVSPSGLGCLSVYILSPGKGGALIAS</sequence>
<name>A0A0V1F8T0_TRIPS</name>
<evidence type="ECO:0000313" key="1">
    <source>
        <dbReference type="EMBL" id="KRY82557.1"/>
    </source>
</evidence>
<accession>A0A0V1F8T0</accession>
<protein>
    <submittedName>
        <fullName evidence="1">Uncharacterized protein</fullName>
    </submittedName>
</protein>
<dbReference type="AlphaFoldDB" id="A0A0V1F8T0"/>
<gene>
    <name evidence="1" type="ORF">T4D_5280</name>
</gene>